<accession>A0A8T0ER58</accession>
<name>A0A8T0ER58_ARGBR</name>
<gene>
    <name evidence="2" type="ORF">HNY73_014959</name>
</gene>
<feature type="chain" id="PRO_5035927959" evidence="1">
    <location>
        <begin position="16"/>
        <end position="126"/>
    </location>
</feature>
<keyword evidence="1" id="KW-0732">Signal</keyword>
<sequence length="126" mass="13807">MRLLLLACFLGFAAADFLQDADTAVDENVIAFFQGAVKAGSLSQALGVNDPEVDQIGEHLESELGKKIREALKEILLKIRDHVENGKAAGHDLAEKVTHTYSLSLCLSLFLSFFQQIPSIRYCGIK</sequence>
<reference evidence="2" key="2">
    <citation type="submission" date="2020-06" db="EMBL/GenBank/DDBJ databases">
        <authorList>
            <person name="Sheffer M."/>
        </authorList>
    </citation>
    <scope>NUCLEOTIDE SEQUENCE</scope>
</reference>
<keyword evidence="3" id="KW-1185">Reference proteome</keyword>
<reference evidence="2" key="1">
    <citation type="journal article" date="2020" name="bioRxiv">
        <title>Chromosome-level reference genome of the European wasp spider Argiope bruennichi: a resource for studies on range expansion and evolutionary adaptation.</title>
        <authorList>
            <person name="Sheffer M.M."/>
            <person name="Hoppe A."/>
            <person name="Krehenwinkel H."/>
            <person name="Uhl G."/>
            <person name="Kuss A.W."/>
            <person name="Jensen L."/>
            <person name="Jensen C."/>
            <person name="Gillespie R.G."/>
            <person name="Hoff K.J."/>
            <person name="Prost S."/>
        </authorList>
    </citation>
    <scope>NUCLEOTIDE SEQUENCE</scope>
</reference>
<comment type="caution">
    <text evidence="2">The sequence shown here is derived from an EMBL/GenBank/DDBJ whole genome shotgun (WGS) entry which is preliminary data.</text>
</comment>
<feature type="signal peptide" evidence="1">
    <location>
        <begin position="1"/>
        <end position="15"/>
    </location>
</feature>
<dbReference type="AlphaFoldDB" id="A0A8T0ER58"/>
<organism evidence="2 3">
    <name type="scientific">Argiope bruennichi</name>
    <name type="common">Wasp spider</name>
    <name type="synonym">Aranea bruennichi</name>
    <dbReference type="NCBI Taxonomy" id="94029"/>
    <lineage>
        <taxon>Eukaryota</taxon>
        <taxon>Metazoa</taxon>
        <taxon>Ecdysozoa</taxon>
        <taxon>Arthropoda</taxon>
        <taxon>Chelicerata</taxon>
        <taxon>Arachnida</taxon>
        <taxon>Araneae</taxon>
        <taxon>Araneomorphae</taxon>
        <taxon>Entelegynae</taxon>
        <taxon>Araneoidea</taxon>
        <taxon>Araneidae</taxon>
        <taxon>Argiope</taxon>
    </lineage>
</organism>
<evidence type="ECO:0000313" key="3">
    <source>
        <dbReference type="Proteomes" id="UP000807504"/>
    </source>
</evidence>
<proteinExistence type="predicted"/>
<dbReference type="Proteomes" id="UP000807504">
    <property type="component" value="Unassembled WGS sequence"/>
</dbReference>
<dbReference type="EMBL" id="JABXBU010002072">
    <property type="protein sequence ID" value="KAF8778217.1"/>
    <property type="molecule type" value="Genomic_DNA"/>
</dbReference>
<evidence type="ECO:0000313" key="2">
    <source>
        <dbReference type="EMBL" id="KAF8778217.1"/>
    </source>
</evidence>
<protein>
    <submittedName>
        <fullName evidence="2">Uncharacterized protein</fullName>
    </submittedName>
</protein>
<evidence type="ECO:0000256" key="1">
    <source>
        <dbReference type="SAM" id="SignalP"/>
    </source>
</evidence>